<dbReference type="Proteomes" id="UP001054945">
    <property type="component" value="Unassembled WGS sequence"/>
</dbReference>
<dbReference type="EMBL" id="BPLR01000902">
    <property type="protein sequence ID" value="GIY98244.1"/>
    <property type="molecule type" value="Genomic_DNA"/>
</dbReference>
<name>A0AAV4XU32_CAEEX</name>
<feature type="compositionally biased region" description="Basic residues" evidence="1">
    <location>
        <begin position="13"/>
        <end position="23"/>
    </location>
</feature>
<evidence type="ECO:0000313" key="2">
    <source>
        <dbReference type="EMBL" id="GIY98244.1"/>
    </source>
</evidence>
<sequence>MINVPPTAQHVTCRQHAKSRRNQTCKNQNYKNFSVEVWKGGLRKRAWPGEEYHPDCLVPTIFGRLMAVDKLNS</sequence>
<comment type="caution">
    <text evidence="2">The sequence shown here is derived from an EMBL/GenBank/DDBJ whole genome shotgun (WGS) entry which is preliminary data.</text>
</comment>
<evidence type="ECO:0000256" key="1">
    <source>
        <dbReference type="SAM" id="MobiDB-lite"/>
    </source>
</evidence>
<gene>
    <name evidence="2" type="ORF">CEXT_453101</name>
</gene>
<feature type="region of interest" description="Disordered" evidence="1">
    <location>
        <begin position="1"/>
        <end position="25"/>
    </location>
</feature>
<organism evidence="2 3">
    <name type="scientific">Caerostris extrusa</name>
    <name type="common">Bark spider</name>
    <name type="synonym">Caerostris bankana</name>
    <dbReference type="NCBI Taxonomy" id="172846"/>
    <lineage>
        <taxon>Eukaryota</taxon>
        <taxon>Metazoa</taxon>
        <taxon>Ecdysozoa</taxon>
        <taxon>Arthropoda</taxon>
        <taxon>Chelicerata</taxon>
        <taxon>Arachnida</taxon>
        <taxon>Araneae</taxon>
        <taxon>Araneomorphae</taxon>
        <taxon>Entelegynae</taxon>
        <taxon>Araneoidea</taxon>
        <taxon>Araneidae</taxon>
        <taxon>Caerostris</taxon>
    </lineage>
</organism>
<accession>A0AAV4XU32</accession>
<reference evidence="2 3" key="1">
    <citation type="submission" date="2021-06" db="EMBL/GenBank/DDBJ databases">
        <title>Caerostris extrusa draft genome.</title>
        <authorList>
            <person name="Kono N."/>
            <person name="Arakawa K."/>
        </authorList>
    </citation>
    <scope>NUCLEOTIDE SEQUENCE [LARGE SCALE GENOMIC DNA]</scope>
</reference>
<dbReference type="AlphaFoldDB" id="A0AAV4XU32"/>
<proteinExistence type="predicted"/>
<evidence type="ECO:0000313" key="3">
    <source>
        <dbReference type="Proteomes" id="UP001054945"/>
    </source>
</evidence>
<keyword evidence="3" id="KW-1185">Reference proteome</keyword>
<protein>
    <submittedName>
        <fullName evidence="2">Uncharacterized protein</fullName>
    </submittedName>
</protein>